<reference evidence="1 2" key="1">
    <citation type="journal article" date="2011" name="J. Microbiol.">
        <title>Gramella jeungdoensis sp. nov., isolated from a solar saltern in Korea.</title>
        <authorList>
            <person name="Joung Y."/>
            <person name="Kim H."/>
            <person name="Jang T."/>
            <person name="Ahn T.S."/>
            <person name="Joh K."/>
        </authorList>
    </citation>
    <scope>NUCLEOTIDE SEQUENCE [LARGE SCALE GENOMIC DNA]</scope>
    <source>
        <strain evidence="1 2">KCTC 23123</strain>
    </source>
</reference>
<protein>
    <submittedName>
        <fullName evidence="1">Uncharacterized protein</fullName>
    </submittedName>
</protein>
<gene>
    <name evidence="1" type="ORF">E2488_10595</name>
</gene>
<name>A0A4Y8ATC4_9FLAO</name>
<keyword evidence="2" id="KW-1185">Reference proteome</keyword>
<sequence>MILKLSELFIPDSKKQVYTKQELFMLKLNSNFIKNMEDLLHISYLKTTTFKVNLCFENNNEVQPEFRSVFTKTDIIFYVNTFLNKDILNIETDTIQLPHSKTNFWEMVKKGR</sequence>
<organism evidence="1 2">
    <name type="scientific">Gramella jeungdoensis</name>
    <dbReference type="NCBI Taxonomy" id="708091"/>
    <lineage>
        <taxon>Bacteria</taxon>
        <taxon>Pseudomonadati</taxon>
        <taxon>Bacteroidota</taxon>
        <taxon>Flavobacteriia</taxon>
        <taxon>Flavobacteriales</taxon>
        <taxon>Flavobacteriaceae</taxon>
        <taxon>Christiangramia</taxon>
    </lineage>
</organism>
<dbReference type="AlphaFoldDB" id="A0A4Y8ATC4"/>
<dbReference type="RefSeq" id="WP_134248315.1">
    <property type="nucleotide sequence ID" value="NZ_SNQI01000003.1"/>
</dbReference>
<comment type="caution">
    <text evidence="1">The sequence shown here is derived from an EMBL/GenBank/DDBJ whole genome shotgun (WGS) entry which is preliminary data.</text>
</comment>
<evidence type="ECO:0000313" key="1">
    <source>
        <dbReference type="EMBL" id="TEW73916.1"/>
    </source>
</evidence>
<accession>A0A4Y8ATC4</accession>
<dbReference type="Proteomes" id="UP000298517">
    <property type="component" value="Unassembled WGS sequence"/>
</dbReference>
<dbReference type="OrthoDB" id="9759819at2"/>
<evidence type="ECO:0000313" key="2">
    <source>
        <dbReference type="Proteomes" id="UP000298517"/>
    </source>
</evidence>
<dbReference type="EMBL" id="SNQI01000003">
    <property type="protein sequence ID" value="TEW73916.1"/>
    <property type="molecule type" value="Genomic_DNA"/>
</dbReference>
<proteinExistence type="predicted"/>